<comment type="caution">
    <text evidence="2">The sequence shown here is derived from an EMBL/GenBank/DDBJ whole genome shotgun (WGS) entry which is preliminary data.</text>
</comment>
<dbReference type="InterPro" id="IPR036179">
    <property type="entry name" value="Ig-like_dom_sf"/>
</dbReference>
<accession>A0A8J4ULM4</accession>
<dbReference type="AlphaFoldDB" id="A0A8J4ULM4"/>
<feature type="compositionally biased region" description="Basic residues" evidence="1">
    <location>
        <begin position="1"/>
        <end position="14"/>
    </location>
</feature>
<dbReference type="Gene3D" id="2.60.40.10">
    <property type="entry name" value="Immunoglobulins"/>
    <property type="match status" value="1"/>
</dbReference>
<protein>
    <submittedName>
        <fullName evidence="2">Sialoadhesin-like isoform X1</fullName>
    </submittedName>
</protein>
<feature type="region of interest" description="Disordered" evidence="1">
    <location>
        <begin position="155"/>
        <end position="188"/>
    </location>
</feature>
<feature type="non-terminal residue" evidence="2">
    <location>
        <position position="1"/>
    </location>
</feature>
<feature type="compositionally biased region" description="Polar residues" evidence="1">
    <location>
        <begin position="155"/>
        <end position="164"/>
    </location>
</feature>
<reference evidence="2" key="1">
    <citation type="submission" date="2020-07" db="EMBL/GenBank/DDBJ databases">
        <title>Clarias magur genome sequencing, assembly and annotation.</title>
        <authorList>
            <person name="Kushwaha B."/>
            <person name="Kumar R."/>
            <person name="Das P."/>
            <person name="Joshi C.G."/>
            <person name="Kumar D."/>
            <person name="Nagpure N.S."/>
            <person name="Pandey M."/>
            <person name="Agarwal S."/>
            <person name="Srivastava S."/>
            <person name="Singh M."/>
            <person name="Sahoo L."/>
            <person name="Jayasankar P."/>
            <person name="Meher P.K."/>
            <person name="Koringa P.G."/>
            <person name="Iquebal M.A."/>
            <person name="Das S.P."/>
            <person name="Bit A."/>
            <person name="Patnaik S."/>
            <person name="Patel N."/>
            <person name="Shah T.M."/>
            <person name="Hinsu A."/>
            <person name="Jena J.K."/>
        </authorList>
    </citation>
    <scope>NUCLEOTIDE SEQUENCE</scope>
    <source>
        <strain evidence="2">CIFAMagur01</strain>
        <tissue evidence="2">Testis</tissue>
    </source>
</reference>
<dbReference type="SUPFAM" id="SSF48726">
    <property type="entry name" value="Immunoglobulin"/>
    <property type="match status" value="1"/>
</dbReference>
<dbReference type="EMBL" id="QNUK01000217">
    <property type="protein sequence ID" value="KAF5897892.1"/>
    <property type="molecule type" value="Genomic_DNA"/>
</dbReference>
<name>A0A8J4ULM4_CLAMG</name>
<dbReference type="Proteomes" id="UP000727407">
    <property type="component" value="Unassembled WGS sequence"/>
</dbReference>
<dbReference type="InterPro" id="IPR013783">
    <property type="entry name" value="Ig-like_fold"/>
</dbReference>
<feature type="compositionally biased region" description="Polar residues" evidence="1">
    <location>
        <begin position="172"/>
        <end position="188"/>
    </location>
</feature>
<organism evidence="2 3">
    <name type="scientific">Clarias magur</name>
    <name type="common">Asian catfish</name>
    <name type="synonym">Macropteronotus magur</name>
    <dbReference type="NCBI Taxonomy" id="1594786"/>
    <lineage>
        <taxon>Eukaryota</taxon>
        <taxon>Metazoa</taxon>
        <taxon>Chordata</taxon>
        <taxon>Craniata</taxon>
        <taxon>Vertebrata</taxon>
        <taxon>Euteleostomi</taxon>
        <taxon>Actinopterygii</taxon>
        <taxon>Neopterygii</taxon>
        <taxon>Teleostei</taxon>
        <taxon>Ostariophysi</taxon>
        <taxon>Siluriformes</taxon>
        <taxon>Clariidae</taxon>
        <taxon>Clarias</taxon>
    </lineage>
</organism>
<evidence type="ECO:0000313" key="3">
    <source>
        <dbReference type="Proteomes" id="UP000727407"/>
    </source>
</evidence>
<evidence type="ECO:0000313" key="2">
    <source>
        <dbReference type="EMBL" id="KAF5897892.1"/>
    </source>
</evidence>
<sequence>MQQRKGARSQKKASRHDVESVSTSGEEIKEEEKQLVSSSEDDGKPTSAYSENDSEEEQERQMVPKAEEGKIVASLVLQQKVMDNRGELKRARKRKVFDDFVNVDVHITPRRNLTPLTPSPVSRVQAQHSFCAVTGSTVKIPCTVTTPDHSSVTQREWYRVQSSEGKPRDLSTDPQYSGRVSVSTVTSD</sequence>
<dbReference type="OrthoDB" id="8984747at2759"/>
<feature type="region of interest" description="Disordered" evidence="1">
    <location>
        <begin position="1"/>
        <end position="68"/>
    </location>
</feature>
<feature type="compositionally biased region" description="Basic and acidic residues" evidence="1">
    <location>
        <begin position="59"/>
        <end position="68"/>
    </location>
</feature>
<gene>
    <name evidence="2" type="ORF">DAT39_012374</name>
</gene>
<keyword evidence="3" id="KW-1185">Reference proteome</keyword>
<proteinExistence type="predicted"/>
<evidence type="ECO:0000256" key="1">
    <source>
        <dbReference type="SAM" id="MobiDB-lite"/>
    </source>
</evidence>